<keyword evidence="3" id="KW-1185">Reference proteome</keyword>
<dbReference type="Proteomes" id="UP000041254">
    <property type="component" value="Unassembled WGS sequence"/>
</dbReference>
<dbReference type="VEuPathDB" id="CryptoDB:Vbra_15217"/>
<sequence length="455" mass="51483">MRQMEPLSHAARPHAARPHPEGARVWMVTAGREKGEQEWVVAAVYRTEETNEGTALRMREVDGRHEEFRVVVPHHKNRSPHAQQVHEGFRFVANGPVTRDGGNTHDEQLRLFDLPYEIECEVIFPLVGADGLGRLRRTCTLGIQRISEATLTSVIDRQIAAKRMQDLVSYHPNSWESTLSLDLLQKILYIIQHGGEWSRWTPILRVAEQHGRVFWGLPIPLREKDFEGVGSRALFDGRCEPLRQFSLLWRHLQGDTTLHMTLQRMLGEEWLDGYRLTIRTLQTLPADSSFRARFDETDPVCQLGGNDYDSVRAAVLYKMRSGPPVGGIGGTTTDGRVVAHQFFAPSSQRLTRLMALRWQPPPVWQTCHTVSTRESPGGYFGRMIVIQGDQPHHTFEAHVMICGRHNHAETTLYTTECPVSGKEGAARFPQTVRVAREVMGADVEVLFGDGLGNRL</sequence>
<proteinExistence type="predicted"/>
<reference evidence="2 3" key="1">
    <citation type="submission" date="2014-11" db="EMBL/GenBank/DDBJ databases">
        <authorList>
            <person name="Zhu J."/>
            <person name="Qi W."/>
            <person name="Song R."/>
        </authorList>
    </citation>
    <scope>NUCLEOTIDE SEQUENCE [LARGE SCALE GENOMIC DNA]</scope>
</reference>
<gene>
    <name evidence="2" type="ORF">Vbra_15217</name>
</gene>
<dbReference type="EMBL" id="CDMY01000426">
    <property type="protein sequence ID" value="CEM11822.1"/>
    <property type="molecule type" value="Genomic_DNA"/>
</dbReference>
<accession>A0A0G4FFL0</accession>
<name>A0A0G4FFL0_VITBC</name>
<evidence type="ECO:0000313" key="2">
    <source>
        <dbReference type="EMBL" id="CEM11822.1"/>
    </source>
</evidence>
<protein>
    <submittedName>
        <fullName evidence="2">Uncharacterized protein</fullName>
    </submittedName>
</protein>
<feature type="region of interest" description="Disordered" evidence="1">
    <location>
        <begin position="1"/>
        <end position="22"/>
    </location>
</feature>
<dbReference type="PhylomeDB" id="A0A0G4FFL0"/>
<evidence type="ECO:0000256" key="1">
    <source>
        <dbReference type="SAM" id="MobiDB-lite"/>
    </source>
</evidence>
<evidence type="ECO:0000313" key="3">
    <source>
        <dbReference type="Proteomes" id="UP000041254"/>
    </source>
</evidence>
<organism evidence="2 3">
    <name type="scientific">Vitrella brassicaformis (strain CCMP3155)</name>
    <dbReference type="NCBI Taxonomy" id="1169540"/>
    <lineage>
        <taxon>Eukaryota</taxon>
        <taxon>Sar</taxon>
        <taxon>Alveolata</taxon>
        <taxon>Colpodellida</taxon>
        <taxon>Vitrellaceae</taxon>
        <taxon>Vitrella</taxon>
    </lineage>
</organism>
<dbReference type="AlphaFoldDB" id="A0A0G4FFL0"/>
<dbReference type="InParanoid" id="A0A0G4FFL0"/>